<name>A0A0D8HHS2_9ACTN</name>
<proteinExistence type="predicted"/>
<accession>A0A0D8HHS2</accession>
<gene>
    <name evidence="1" type="ORF">AXFE_16000</name>
</gene>
<dbReference type="EMBL" id="JXYS01000036">
    <property type="protein sequence ID" value="KJF17540.1"/>
    <property type="molecule type" value="Genomic_DNA"/>
</dbReference>
<evidence type="ECO:0000313" key="2">
    <source>
        <dbReference type="Proteomes" id="UP000032360"/>
    </source>
</evidence>
<keyword evidence="2" id="KW-1185">Reference proteome</keyword>
<dbReference type="AlphaFoldDB" id="A0A0D8HHS2"/>
<organism evidence="1 2">
    <name type="scientific">Acidithrix ferrooxidans</name>
    <dbReference type="NCBI Taxonomy" id="1280514"/>
    <lineage>
        <taxon>Bacteria</taxon>
        <taxon>Bacillati</taxon>
        <taxon>Actinomycetota</taxon>
        <taxon>Acidimicrobiia</taxon>
        <taxon>Acidimicrobiales</taxon>
        <taxon>Acidimicrobiaceae</taxon>
        <taxon>Acidithrix</taxon>
    </lineage>
</organism>
<dbReference type="Proteomes" id="UP000032360">
    <property type="component" value="Unassembled WGS sequence"/>
</dbReference>
<evidence type="ECO:0000313" key="1">
    <source>
        <dbReference type="EMBL" id="KJF17540.1"/>
    </source>
</evidence>
<reference evidence="1 2" key="1">
    <citation type="submission" date="2015-01" db="EMBL/GenBank/DDBJ databases">
        <title>Draft genome of the acidophilic iron oxidizer Acidithrix ferrooxidans strain Py-F3.</title>
        <authorList>
            <person name="Poehlein A."/>
            <person name="Eisen S."/>
            <person name="Schloemann M."/>
            <person name="Johnson B.D."/>
            <person name="Daniel R."/>
            <person name="Muehling M."/>
        </authorList>
    </citation>
    <scope>NUCLEOTIDE SEQUENCE [LARGE SCALE GENOMIC DNA]</scope>
    <source>
        <strain evidence="1 2">Py-F3</strain>
    </source>
</reference>
<comment type="caution">
    <text evidence="1">The sequence shown here is derived from an EMBL/GenBank/DDBJ whole genome shotgun (WGS) entry which is preliminary data.</text>
</comment>
<sequence>MTPGTDLTFELDTGDQISEITENHGSGTRGWLDPTCIPSTLEKLGPPWSQLTKPYNLIGSAWHICSRSGGTRTRDQGIMRRSQSVRAGSQFARVRLIFASH</sequence>
<dbReference type="STRING" id="1280514.AXFE_16000"/>
<protein>
    <submittedName>
        <fullName evidence="1">Uncharacterized protein</fullName>
    </submittedName>
</protein>